<evidence type="ECO:0000259" key="3">
    <source>
        <dbReference type="PROSITE" id="PS50097"/>
    </source>
</evidence>
<keyword evidence="2" id="KW-0677">Repeat</keyword>
<comment type="caution">
    <text evidence="4">The sequence shown here is derived from an EMBL/GenBank/DDBJ whole genome shotgun (WGS) entry which is preliminary data.</text>
</comment>
<dbReference type="EMBL" id="BTRK01000001">
    <property type="protein sequence ID" value="GMR34190.1"/>
    <property type="molecule type" value="Genomic_DNA"/>
</dbReference>
<dbReference type="SUPFAM" id="SSF54695">
    <property type="entry name" value="POZ domain"/>
    <property type="match status" value="1"/>
</dbReference>
<accession>A0AAN5C816</accession>
<feature type="non-terminal residue" evidence="4">
    <location>
        <position position="1"/>
    </location>
</feature>
<feature type="domain" description="BTB" evidence="3">
    <location>
        <begin position="33"/>
        <end position="100"/>
    </location>
</feature>
<name>A0AAN5C816_9BILA</name>
<protein>
    <recommendedName>
        <fullName evidence="3">BTB domain-containing protein</fullName>
    </recommendedName>
</protein>
<keyword evidence="1" id="KW-0880">Kelch repeat</keyword>
<dbReference type="PANTHER" id="PTHR24412:SF497">
    <property type="entry name" value="KELCH-LIKE PROTEIN 18"/>
    <property type="match status" value="1"/>
</dbReference>
<evidence type="ECO:0000256" key="2">
    <source>
        <dbReference type="ARBA" id="ARBA00022737"/>
    </source>
</evidence>
<reference evidence="5" key="1">
    <citation type="submission" date="2022-10" db="EMBL/GenBank/DDBJ databases">
        <title>Genome assembly of Pristionchus species.</title>
        <authorList>
            <person name="Yoshida K."/>
            <person name="Sommer R.J."/>
        </authorList>
    </citation>
    <scope>NUCLEOTIDE SEQUENCE [LARGE SCALE GENOMIC DNA]</scope>
    <source>
        <strain evidence="5">RS5460</strain>
    </source>
</reference>
<dbReference type="PROSITE" id="PS50097">
    <property type="entry name" value="BTB"/>
    <property type="match status" value="1"/>
</dbReference>
<dbReference type="InterPro" id="IPR015915">
    <property type="entry name" value="Kelch-typ_b-propeller"/>
</dbReference>
<keyword evidence="5" id="KW-1185">Reference proteome</keyword>
<dbReference type="SMART" id="SM00225">
    <property type="entry name" value="BTB"/>
    <property type="match status" value="1"/>
</dbReference>
<evidence type="ECO:0000256" key="1">
    <source>
        <dbReference type="ARBA" id="ARBA00022441"/>
    </source>
</evidence>
<dbReference type="Proteomes" id="UP001328107">
    <property type="component" value="Unassembled WGS sequence"/>
</dbReference>
<evidence type="ECO:0000313" key="4">
    <source>
        <dbReference type="EMBL" id="GMR34190.1"/>
    </source>
</evidence>
<dbReference type="SUPFAM" id="SSF117281">
    <property type="entry name" value="Kelch motif"/>
    <property type="match status" value="1"/>
</dbReference>
<dbReference type="Pfam" id="PF00651">
    <property type="entry name" value="BTB"/>
    <property type="match status" value="1"/>
</dbReference>
<dbReference type="SMART" id="SM00875">
    <property type="entry name" value="BACK"/>
    <property type="match status" value="1"/>
</dbReference>
<organism evidence="4 5">
    <name type="scientific">Pristionchus mayeri</name>
    <dbReference type="NCBI Taxonomy" id="1317129"/>
    <lineage>
        <taxon>Eukaryota</taxon>
        <taxon>Metazoa</taxon>
        <taxon>Ecdysozoa</taxon>
        <taxon>Nematoda</taxon>
        <taxon>Chromadorea</taxon>
        <taxon>Rhabditida</taxon>
        <taxon>Rhabditina</taxon>
        <taxon>Diplogasteromorpha</taxon>
        <taxon>Diplogasteroidea</taxon>
        <taxon>Neodiplogasteridae</taxon>
        <taxon>Pristionchus</taxon>
    </lineage>
</organism>
<proteinExistence type="predicted"/>
<gene>
    <name evidence="4" type="ORF">PMAYCL1PPCAC_04385</name>
</gene>
<dbReference type="InterPro" id="IPR011705">
    <property type="entry name" value="BACK"/>
</dbReference>
<sequence length="372" mass="42496">LGSVSLPDSIRISHPVPEELKHYAPLLREGKDCDCSISIGDRKLKGHKALLSARSAFFRGLFASNDSNADFNLPEISLTDFDAVQSLLVYAYAGCLTITQSTVKIIFKTASRFELEAVVEECITFMRRRFSIDSLLSLLRFSEDQEKLREAVLRFADRNFVPFSQTSDFLQLSINELRTLLKRDSLYDDEVIQTFDATTRWNEVDVDRLQHSKTLLECIRCTRLSESFLMNEQEQPLWMRSSDETIEVINKAKRIIRSERATIDSNSFAVHARVCEDAHQLIFAIGNAHSRDEKTTMELYNPMTNTWTVCEEQFKPFGCRGRSVINRQDNFYGRAGVKPGAYDVFDSVANVWTTIPIYFSRSRMACGVIDGK</sequence>
<evidence type="ECO:0000313" key="5">
    <source>
        <dbReference type="Proteomes" id="UP001328107"/>
    </source>
</evidence>
<dbReference type="Pfam" id="PF07707">
    <property type="entry name" value="BACK"/>
    <property type="match status" value="1"/>
</dbReference>
<feature type="non-terminal residue" evidence="4">
    <location>
        <position position="372"/>
    </location>
</feature>
<dbReference type="Gene3D" id="3.30.710.10">
    <property type="entry name" value="Potassium Channel Kv1.1, Chain A"/>
    <property type="match status" value="1"/>
</dbReference>
<dbReference type="AlphaFoldDB" id="A0AAN5C816"/>
<dbReference type="InterPro" id="IPR011333">
    <property type="entry name" value="SKP1/BTB/POZ_sf"/>
</dbReference>
<dbReference type="PANTHER" id="PTHR24412">
    <property type="entry name" value="KELCH PROTEIN"/>
    <property type="match status" value="1"/>
</dbReference>
<dbReference type="Gene3D" id="1.25.40.420">
    <property type="match status" value="1"/>
</dbReference>
<dbReference type="InterPro" id="IPR000210">
    <property type="entry name" value="BTB/POZ_dom"/>
</dbReference>